<accession>A0A8H5H3U0</accession>
<dbReference type="InterPro" id="IPR018502">
    <property type="entry name" value="Annexin_repeat"/>
</dbReference>
<dbReference type="Proteomes" id="UP000565441">
    <property type="component" value="Unassembled WGS sequence"/>
</dbReference>
<dbReference type="GO" id="GO:0005544">
    <property type="term" value="F:calcium-dependent phospholipid binding"/>
    <property type="evidence" value="ECO:0007669"/>
    <property type="project" value="InterPro"/>
</dbReference>
<dbReference type="AlphaFoldDB" id="A0A8H5H3U0"/>
<dbReference type="PROSITE" id="PS51897">
    <property type="entry name" value="ANNEXIN_2"/>
    <property type="match status" value="1"/>
</dbReference>
<dbReference type="OrthoDB" id="37886at2759"/>
<protein>
    <recommendedName>
        <fullName evidence="5">Annexin</fullName>
    </recommendedName>
</protein>
<sequence length="94" mass="10924">MRDSLLHIVEGVKPKRDGNGIWRDAKLIDKAMVGFGTRDTELVWRIVRAHWNPHRMAAIKEAYHNRTRKKLVDRVGKETSGSYKKLMLALIEDQ</sequence>
<proteinExistence type="predicted"/>
<evidence type="ECO:0000313" key="4">
    <source>
        <dbReference type="Proteomes" id="UP000565441"/>
    </source>
</evidence>
<dbReference type="EMBL" id="JAACJP010000029">
    <property type="protein sequence ID" value="KAF5376213.1"/>
    <property type="molecule type" value="Genomic_DNA"/>
</dbReference>
<evidence type="ECO:0008006" key="5">
    <source>
        <dbReference type="Google" id="ProtNLM"/>
    </source>
</evidence>
<reference evidence="3 4" key="1">
    <citation type="journal article" date="2020" name="ISME J.">
        <title>Uncovering the hidden diversity of litter-decomposition mechanisms in mushroom-forming fungi.</title>
        <authorList>
            <person name="Floudas D."/>
            <person name="Bentzer J."/>
            <person name="Ahren D."/>
            <person name="Johansson T."/>
            <person name="Persson P."/>
            <person name="Tunlid A."/>
        </authorList>
    </citation>
    <scope>NUCLEOTIDE SEQUENCE [LARGE SCALE GENOMIC DNA]</scope>
    <source>
        <strain evidence="3 4">CBS 661.87</strain>
    </source>
</reference>
<comment type="caution">
    <text evidence="3">The sequence shown here is derived from an EMBL/GenBank/DDBJ whole genome shotgun (WGS) entry which is preliminary data.</text>
</comment>
<dbReference type="GO" id="GO:0005509">
    <property type="term" value="F:calcium ion binding"/>
    <property type="evidence" value="ECO:0007669"/>
    <property type="project" value="InterPro"/>
</dbReference>
<keyword evidence="4" id="KW-1185">Reference proteome</keyword>
<dbReference type="InterPro" id="IPR037104">
    <property type="entry name" value="Annexin_sf"/>
</dbReference>
<keyword evidence="2" id="KW-0041">Annexin</keyword>
<dbReference type="SMART" id="SM00335">
    <property type="entry name" value="ANX"/>
    <property type="match status" value="1"/>
</dbReference>
<evidence type="ECO:0000256" key="2">
    <source>
        <dbReference type="ARBA" id="ARBA00023216"/>
    </source>
</evidence>
<name>A0A8H5H3U0_9AGAR</name>
<keyword evidence="1" id="KW-0677">Repeat</keyword>
<evidence type="ECO:0000256" key="1">
    <source>
        <dbReference type="ARBA" id="ARBA00022737"/>
    </source>
</evidence>
<gene>
    <name evidence="3" type="ORF">D9615_008505</name>
</gene>
<dbReference type="Gene3D" id="1.10.220.10">
    <property type="entry name" value="Annexin"/>
    <property type="match status" value="1"/>
</dbReference>
<organism evidence="3 4">
    <name type="scientific">Tricholomella constricta</name>
    <dbReference type="NCBI Taxonomy" id="117010"/>
    <lineage>
        <taxon>Eukaryota</taxon>
        <taxon>Fungi</taxon>
        <taxon>Dikarya</taxon>
        <taxon>Basidiomycota</taxon>
        <taxon>Agaricomycotina</taxon>
        <taxon>Agaricomycetes</taxon>
        <taxon>Agaricomycetidae</taxon>
        <taxon>Agaricales</taxon>
        <taxon>Tricholomatineae</taxon>
        <taxon>Lyophyllaceae</taxon>
        <taxon>Tricholomella</taxon>
    </lineage>
</organism>
<dbReference type="Pfam" id="PF00191">
    <property type="entry name" value="Annexin"/>
    <property type="match status" value="1"/>
</dbReference>
<evidence type="ECO:0000313" key="3">
    <source>
        <dbReference type="EMBL" id="KAF5376213.1"/>
    </source>
</evidence>
<dbReference type="SUPFAM" id="SSF47874">
    <property type="entry name" value="Annexin"/>
    <property type="match status" value="1"/>
</dbReference>